<dbReference type="Proteomes" id="UP000289794">
    <property type="component" value="Chromosome"/>
</dbReference>
<dbReference type="InterPro" id="IPR038071">
    <property type="entry name" value="UROD/MetE-like_sf"/>
</dbReference>
<dbReference type="Pfam" id="PF01208">
    <property type="entry name" value="URO-D"/>
    <property type="match status" value="1"/>
</dbReference>
<feature type="domain" description="Uroporphyrinogen decarboxylase (URO-D)" evidence="1">
    <location>
        <begin position="128"/>
        <end position="300"/>
    </location>
</feature>
<reference evidence="2 3" key="1">
    <citation type="submission" date="2019-01" db="EMBL/GenBank/DDBJ databases">
        <title>PMF-metabolizing Aryl O-demethylase.</title>
        <authorList>
            <person name="Kim M."/>
        </authorList>
    </citation>
    <scope>NUCLEOTIDE SEQUENCE [LARGE SCALE GENOMIC DNA]</scope>
    <source>
        <strain evidence="2 3">PMF1</strain>
    </source>
</reference>
<evidence type="ECO:0000313" key="2">
    <source>
        <dbReference type="EMBL" id="QBE96574.1"/>
    </source>
</evidence>
<dbReference type="AlphaFoldDB" id="A0A4P6LVQ6"/>
<dbReference type="RefSeq" id="WP_130180690.1">
    <property type="nucleotide sequence ID" value="NZ_CP035945.1"/>
</dbReference>
<dbReference type="GO" id="GO:0004853">
    <property type="term" value="F:uroporphyrinogen decarboxylase activity"/>
    <property type="evidence" value="ECO:0007669"/>
    <property type="project" value="InterPro"/>
</dbReference>
<sequence>MAVTFKENMLLVYHHQEPEFMPLMEDVDICKPMGLDFVNEVPDGGLTELINEDWFGQKWQFEPTIKASNPAPGCHLLDDITRWEDMLEFPDLNRLDWNAHAAADTAGWNREQKLCKIVDRLGLWERMFSIMPFTDALCALLEEPDACEAFFSAMADHKIRLHNCYIRYYKPDIINMHDDYGSGSGMFMSPEIWRSLIKPHLQRVIDNITSQGVIYEHHCCGIMAPIAEEIADMGASSWATVHISNDPASCKAKFGGKLAMIGGVCDTQFMDLESTGPEQIREHVRKTADQMFHGPGTVISCQFAAHPKRKMIWDEEILRYGQQYFKCSRPEV</sequence>
<dbReference type="Gene3D" id="3.20.20.210">
    <property type="match status" value="1"/>
</dbReference>
<dbReference type="KEGG" id="bpro:PMF13cell1_02121"/>
<evidence type="ECO:0000313" key="3">
    <source>
        <dbReference type="Proteomes" id="UP000289794"/>
    </source>
</evidence>
<organism evidence="2 3">
    <name type="scientific">Blautia producta</name>
    <dbReference type="NCBI Taxonomy" id="33035"/>
    <lineage>
        <taxon>Bacteria</taxon>
        <taxon>Bacillati</taxon>
        <taxon>Bacillota</taxon>
        <taxon>Clostridia</taxon>
        <taxon>Lachnospirales</taxon>
        <taxon>Lachnospiraceae</taxon>
        <taxon>Blautia</taxon>
    </lineage>
</organism>
<accession>A0A4P6LVQ6</accession>
<dbReference type="EMBL" id="CP035945">
    <property type="protein sequence ID" value="QBE96574.1"/>
    <property type="molecule type" value="Genomic_DNA"/>
</dbReference>
<proteinExistence type="predicted"/>
<dbReference type="InterPro" id="IPR000257">
    <property type="entry name" value="Uroporphyrinogen_deCOase"/>
</dbReference>
<name>A0A4P6LVQ6_9FIRM</name>
<protein>
    <recommendedName>
        <fullName evidence="1">Uroporphyrinogen decarboxylase (URO-D) domain-containing protein</fullName>
    </recommendedName>
</protein>
<gene>
    <name evidence="2" type="ORF">PMF13cell1_02121</name>
</gene>
<evidence type="ECO:0000259" key="1">
    <source>
        <dbReference type="Pfam" id="PF01208"/>
    </source>
</evidence>
<dbReference type="GO" id="GO:0006779">
    <property type="term" value="P:porphyrin-containing compound biosynthetic process"/>
    <property type="evidence" value="ECO:0007669"/>
    <property type="project" value="InterPro"/>
</dbReference>
<dbReference type="SUPFAM" id="SSF51726">
    <property type="entry name" value="UROD/MetE-like"/>
    <property type="match status" value="1"/>
</dbReference>